<name>L8IUD6_9CETA</name>
<evidence type="ECO:0000256" key="5">
    <source>
        <dbReference type="ARBA" id="ARBA00022833"/>
    </source>
</evidence>
<dbReference type="PANTHER" id="PTHR23226">
    <property type="entry name" value="ZINC FINGER AND SCAN DOMAIN-CONTAINING"/>
    <property type="match status" value="1"/>
</dbReference>
<dbReference type="InterPro" id="IPR013087">
    <property type="entry name" value="Znf_C2H2_type"/>
</dbReference>
<dbReference type="Pfam" id="PF00096">
    <property type="entry name" value="zf-C2H2"/>
    <property type="match status" value="2"/>
</dbReference>
<keyword evidence="7" id="KW-0539">Nucleus</keyword>
<gene>
    <name evidence="10" type="ORF">M91_11676</name>
</gene>
<accession>L8IUD6</accession>
<feature type="non-terminal residue" evidence="10">
    <location>
        <position position="1"/>
    </location>
</feature>
<dbReference type="EMBL" id="JH880696">
    <property type="protein sequence ID" value="ELR59633.1"/>
    <property type="molecule type" value="Genomic_DNA"/>
</dbReference>
<evidence type="ECO:0000256" key="4">
    <source>
        <dbReference type="ARBA" id="ARBA00022771"/>
    </source>
</evidence>
<evidence type="ECO:0000256" key="2">
    <source>
        <dbReference type="ARBA" id="ARBA00022723"/>
    </source>
</evidence>
<keyword evidence="6" id="KW-0238">DNA-binding</keyword>
<feature type="domain" description="C2H2-type" evidence="9">
    <location>
        <begin position="35"/>
        <end position="62"/>
    </location>
</feature>
<dbReference type="FunFam" id="3.30.160.60:FF:000029">
    <property type="entry name" value="GLI family zinc finger 4"/>
    <property type="match status" value="1"/>
</dbReference>
<evidence type="ECO:0000256" key="7">
    <source>
        <dbReference type="ARBA" id="ARBA00023242"/>
    </source>
</evidence>
<evidence type="ECO:0000256" key="3">
    <source>
        <dbReference type="ARBA" id="ARBA00022737"/>
    </source>
</evidence>
<sequence length="101" mass="11577">HTGEKPYGCNECGKAFSWNYHLISHQKTHTGEKPYGCSQCGKAFSQKYHLISHQRTHTGRNPMHAVNVEKPSIQSQTSLYVTKLTQERNLMVVMYVENLLL</sequence>
<dbReference type="Proteomes" id="UP000011080">
    <property type="component" value="Unassembled WGS sequence"/>
</dbReference>
<dbReference type="GO" id="GO:0008270">
    <property type="term" value="F:zinc ion binding"/>
    <property type="evidence" value="ECO:0007669"/>
    <property type="project" value="UniProtKB-KW"/>
</dbReference>
<evidence type="ECO:0000313" key="10">
    <source>
        <dbReference type="EMBL" id="ELR59633.1"/>
    </source>
</evidence>
<evidence type="ECO:0000259" key="9">
    <source>
        <dbReference type="PROSITE" id="PS50157"/>
    </source>
</evidence>
<dbReference type="GO" id="GO:0005634">
    <property type="term" value="C:nucleus"/>
    <property type="evidence" value="ECO:0007669"/>
    <property type="project" value="UniProtKB-SubCell"/>
</dbReference>
<protein>
    <recommendedName>
        <fullName evidence="9">C2H2-type domain-containing protein</fullName>
    </recommendedName>
</protein>
<organism evidence="10 11">
    <name type="scientific">Bos mutus</name>
    <name type="common">wild yak</name>
    <dbReference type="NCBI Taxonomy" id="72004"/>
    <lineage>
        <taxon>Eukaryota</taxon>
        <taxon>Metazoa</taxon>
        <taxon>Chordata</taxon>
        <taxon>Craniata</taxon>
        <taxon>Vertebrata</taxon>
        <taxon>Euteleostomi</taxon>
        <taxon>Mammalia</taxon>
        <taxon>Eutheria</taxon>
        <taxon>Laurasiatheria</taxon>
        <taxon>Artiodactyla</taxon>
        <taxon>Ruminantia</taxon>
        <taxon>Pecora</taxon>
        <taxon>Bovidae</taxon>
        <taxon>Bovinae</taxon>
        <taxon>Bos</taxon>
    </lineage>
</organism>
<dbReference type="PROSITE" id="PS00028">
    <property type="entry name" value="ZINC_FINGER_C2H2_1"/>
    <property type="match status" value="2"/>
</dbReference>
<keyword evidence="3" id="KW-0677">Repeat</keyword>
<feature type="domain" description="C2H2-type" evidence="9">
    <location>
        <begin position="7"/>
        <end position="34"/>
    </location>
</feature>
<reference evidence="10 11" key="1">
    <citation type="journal article" date="2012" name="Nat. Genet.">
        <title>The yak genome and adaptation to life at high altitude.</title>
        <authorList>
            <person name="Qiu Q."/>
            <person name="Zhang G."/>
            <person name="Ma T."/>
            <person name="Qian W."/>
            <person name="Wang J."/>
            <person name="Ye Z."/>
            <person name="Cao C."/>
            <person name="Hu Q."/>
            <person name="Kim J."/>
            <person name="Larkin D.M."/>
            <person name="Auvil L."/>
            <person name="Capitanu B."/>
            <person name="Ma J."/>
            <person name="Lewin H.A."/>
            <person name="Qian X."/>
            <person name="Lang Y."/>
            <person name="Zhou R."/>
            <person name="Wang L."/>
            <person name="Wang K."/>
            <person name="Xia J."/>
            <person name="Liao S."/>
            <person name="Pan S."/>
            <person name="Lu X."/>
            <person name="Hou H."/>
            <person name="Wang Y."/>
            <person name="Zang X."/>
            <person name="Yin Y."/>
            <person name="Ma H."/>
            <person name="Zhang J."/>
            <person name="Wang Z."/>
            <person name="Zhang Y."/>
            <person name="Zhang D."/>
            <person name="Yonezawa T."/>
            <person name="Hasegawa M."/>
            <person name="Zhong Y."/>
            <person name="Liu W."/>
            <person name="Zhang Y."/>
            <person name="Huang Z."/>
            <person name="Zhang S."/>
            <person name="Long R."/>
            <person name="Yang H."/>
            <person name="Wang J."/>
            <person name="Lenstra J.A."/>
            <person name="Cooper D.N."/>
            <person name="Wu Y."/>
            <person name="Wang J."/>
            <person name="Shi P."/>
            <person name="Wang J."/>
            <person name="Liu J."/>
        </authorList>
    </citation>
    <scope>NUCLEOTIDE SEQUENCE [LARGE SCALE GENOMIC DNA]</scope>
    <source>
        <strain evidence="11">yakQH1</strain>
    </source>
</reference>
<dbReference type="PROSITE" id="PS50157">
    <property type="entry name" value="ZINC_FINGER_C2H2_2"/>
    <property type="match status" value="2"/>
</dbReference>
<evidence type="ECO:0000256" key="1">
    <source>
        <dbReference type="ARBA" id="ARBA00004123"/>
    </source>
</evidence>
<evidence type="ECO:0000256" key="8">
    <source>
        <dbReference type="PROSITE-ProRule" id="PRU00042"/>
    </source>
</evidence>
<proteinExistence type="predicted"/>
<dbReference type="InterPro" id="IPR036236">
    <property type="entry name" value="Znf_C2H2_sf"/>
</dbReference>
<keyword evidence="5" id="KW-0862">Zinc</keyword>
<dbReference type="SMART" id="SM00355">
    <property type="entry name" value="ZnF_C2H2"/>
    <property type="match status" value="2"/>
</dbReference>
<dbReference type="FunFam" id="3.30.160.60:FF:004137">
    <property type="match status" value="1"/>
</dbReference>
<evidence type="ECO:0000256" key="6">
    <source>
        <dbReference type="ARBA" id="ARBA00023125"/>
    </source>
</evidence>
<dbReference type="PANTHER" id="PTHR23226:SF416">
    <property type="entry name" value="FI01424P"/>
    <property type="match status" value="1"/>
</dbReference>
<dbReference type="GO" id="GO:0000981">
    <property type="term" value="F:DNA-binding transcription factor activity, RNA polymerase II-specific"/>
    <property type="evidence" value="ECO:0007669"/>
    <property type="project" value="TreeGrafter"/>
</dbReference>
<keyword evidence="2" id="KW-0479">Metal-binding</keyword>
<comment type="subcellular location">
    <subcellularLocation>
        <location evidence="1">Nucleus</location>
    </subcellularLocation>
</comment>
<dbReference type="FunFam" id="3.30.160.60:FF:002402">
    <property type="entry name" value="Zinc finger protein 347"/>
    <property type="match status" value="1"/>
</dbReference>
<dbReference type="SUPFAM" id="SSF57667">
    <property type="entry name" value="beta-beta-alpha zinc fingers"/>
    <property type="match status" value="1"/>
</dbReference>
<dbReference type="Gene3D" id="3.30.160.60">
    <property type="entry name" value="Classic Zinc Finger"/>
    <property type="match status" value="2"/>
</dbReference>
<evidence type="ECO:0000313" key="11">
    <source>
        <dbReference type="Proteomes" id="UP000011080"/>
    </source>
</evidence>
<dbReference type="GO" id="GO:0000978">
    <property type="term" value="F:RNA polymerase II cis-regulatory region sequence-specific DNA binding"/>
    <property type="evidence" value="ECO:0007669"/>
    <property type="project" value="TreeGrafter"/>
</dbReference>
<dbReference type="AlphaFoldDB" id="L8IUD6"/>
<keyword evidence="4 8" id="KW-0863">Zinc-finger</keyword>